<dbReference type="Proteomes" id="UP000682811">
    <property type="component" value="Unassembled WGS sequence"/>
</dbReference>
<keyword evidence="2" id="KW-1185">Reference proteome</keyword>
<gene>
    <name evidence="1" type="ORF">J34TS1_58750</name>
</gene>
<reference evidence="1 2" key="1">
    <citation type="submission" date="2021-03" db="EMBL/GenBank/DDBJ databases">
        <title>Antimicrobial resistance genes in bacteria isolated from Japanese honey, and their potential for conferring macrolide and lincosamide resistance in the American foulbrood pathogen Paenibacillus larvae.</title>
        <authorList>
            <person name="Okamoto M."/>
            <person name="Kumagai M."/>
            <person name="Kanamori H."/>
            <person name="Takamatsu D."/>
        </authorList>
    </citation>
    <scope>NUCLEOTIDE SEQUENCE [LARGE SCALE GENOMIC DNA]</scope>
    <source>
        <strain evidence="1 2">J34TS1</strain>
    </source>
</reference>
<proteinExistence type="predicted"/>
<protein>
    <submittedName>
        <fullName evidence="1">Uncharacterized protein</fullName>
    </submittedName>
</protein>
<organism evidence="1 2">
    <name type="scientific">Paenibacillus azoreducens</name>
    <dbReference type="NCBI Taxonomy" id="116718"/>
    <lineage>
        <taxon>Bacteria</taxon>
        <taxon>Bacillati</taxon>
        <taxon>Bacillota</taxon>
        <taxon>Bacilli</taxon>
        <taxon>Bacillales</taxon>
        <taxon>Paenibacillaceae</taxon>
        <taxon>Paenibacillus</taxon>
    </lineage>
</organism>
<accession>A0A919YKM9</accession>
<dbReference type="RefSeq" id="WP_212981159.1">
    <property type="nucleotide sequence ID" value="NZ_AP025343.1"/>
</dbReference>
<name>A0A919YKM9_9BACL</name>
<evidence type="ECO:0000313" key="1">
    <source>
        <dbReference type="EMBL" id="GIO51110.1"/>
    </source>
</evidence>
<sequence length="95" mass="11056">MKKFVAILKEKRTGELSEHLLRRHVDQLRKFQAERQAAVVRTFRDSSQAIRILICDHFGEATAIMESDPFNQDGDYASYGLKELLEANEDNNWLM</sequence>
<evidence type="ECO:0000313" key="2">
    <source>
        <dbReference type="Proteomes" id="UP000682811"/>
    </source>
</evidence>
<dbReference type="AlphaFoldDB" id="A0A919YKM9"/>
<dbReference type="EMBL" id="BORT01000044">
    <property type="protein sequence ID" value="GIO51110.1"/>
    <property type="molecule type" value="Genomic_DNA"/>
</dbReference>
<comment type="caution">
    <text evidence="1">The sequence shown here is derived from an EMBL/GenBank/DDBJ whole genome shotgun (WGS) entry which is preliminary data.</text>
</comment>